<dbReference type="EMBL" id="JBHMDY010000006">
    <property type="protein sequence ID" value="MFB9260534.1"/>
    <property type="molecule type" value="Genomic_DNA"/>
</dbReference>
<protein>
    <recommendedName>
        <fullName evidence="3">Alpha/beta hydrolase</fullName>
    </recommendedName>
</protein>
<organism evidence="1 2">
    <name type="scientific">Dietzia aerolata</name>
    <dbReference type="NCBI Taxonomy" id="595984"/>
    <lineage>
        <taxon>Bacteria</taxon>
        <taxon>Bacillati</taxon>
        <taxon>Actinomycetota</taxon>
        <taxon>Actinomycetes</taxon>
        <taxon>Mycobacteriales</taxon>
        <taxon>Dietziaceae</taxon>
        <taxon>Dietzia</taxon>
    </lineage>
</organism>
<dbReference type="Gene3D" id="3.40.50.1820">
    <property type="entry name" value="alpha/beta hydrolase"/>
    <property type="match status" value="1"/>
</dbReference>
<keyword evidence="2" id="KW-1185">Reference proteome</keyword>
<evidence type="ECO:0000313" key="2">
    <source>
        <dbReference type="Proteomes" id="UP001589700"/>
    </source>
</evidence>
<reference evidence="1 2" key="1">
    <citation type="submission" date="2024-09" db="EMBL/GenBank/DDBJ databases">
        <authorList>
            <person name="Sun Q."/>
            <person name="Mori K."/>
        </authorList>
    </citation>
    <scope>NUCLEOTIDE SEQUENCE [LARGE SCALE GENOMIC DNA]</scope>
    <source>
        <strain evidence="1 2">CCM 7659</strain>
    </source>
</reference>
<comment type="caution">
    <text evidence="1">The sequence shown here is derived from an EMBL/GenBank/DDBJ whole genome shotgun (WGS) entry which is preliminary data.</text>
</comment>
<evidence type="ECO:0008006" key="3">
    <source>
        <dbReference type="Google" id="ProtNLM"/>
    </source>
</evidence>
<accession>A0ABV5JV00</accession>
<dbReference type="SUPFAM" id="SSF53474">
    <property type="entry name" value="alpha/beta-Hydrolases"/>
    <property type="match status" value="1"/>
</dbReference>
<evidence type="ECO:0000313" key="1">
    <source>
        <dbReference type="EMBL" id="MFB9260534.1"/>
    </source>
</evidence>
<gene>
    <name evidence="1" type="ORF">ACFFVD_12035</name>
</gene>
<sequence length="272" mass="29838">MRLFIADTDGEFRSFDDTIDERAHELTDRLGLEPAVRVQFPEPGDLPRNAHTWESSAAAGSADLSRLVRLHPSDPVMLIGISSGCRVIHDWLDANPDQLDRVVAVGMIADPYRPRDRWLPGQEDPGGQGVAGSRLGPIPDRTLWLSVPGDPVSGVEEDSLMRGVVRGSELAPVQVYDQLIEEMPESKVVFGTRLGLMARGQWSPPLSRRVDEAWELLRRHRDVDYVSVYTESDGGPSPALQLITGLVDLASRHQHAGQGGGTEDDLACTPLR</sequence>
<dbReference type="InterPro" id="IPR029058">
    <property type="entry name" value="AB_hydrolase_fold"/>
</dbReference>
<dbReference type="RefSeq" id="WP_182631091.1">
    <property type="nucleotide sequence ID" value="NZ_JAALDM010000028.1"/>
</dbReference>
<dbReference type="Proteomes" id="UP001589700">
    <property type="component" value="Unassembled WGS sequence"/>
</dbReference>
<proteinExistence type="predicted"/>
<name>A0ABV5JV00_9ACTN</name>